<dbReference type="OrthoDB" id="20381at2759"/>
<dbReference type="PANTHER" id="PTHR21681">
    <property type="entry name" value="EUKARYOTIC TRANSLATION INITIATION FACTOR 3 SUBUNIT J"/>
    <property type="match status" value="1"/>
</dbReference>
<evidence type="ECO:0000256" key="1">
    <source>
        <dbReference type="ARBA" id="ARBA00022490"/>
    </source>
</evidence>
<feature type="compositionally biased region" description="Acidic residues" evidence="4">
    <location>
        <begin position="1"/>
        <end position="12"/>
    </location>
</feature>
<keyword evidence="2" id="KW-0396">Initiation factor</keyword>
<feature type="region of interest" description="Disordered" evidence="4">
    <location>
        <begin position="1"/>
        <end position="97"/>
    </location>
</feature>
<dbReference type="GeneID" id="25900701"/>
<gene>
    <name evidence="5" type="ORF">SARC_00197</name>
</gene>
<dbReference type="Proteomes" id="UP000054560">
    <property type="component" value="Unassembled WGS sequence"/>
</dbReference>
<dbReference type="Pfam" id="PF08597">
    <property type="entry name" value="eIF3_subunit"/>
    <property type="match status" value="1"/>
</dbReference>
<evidence type="ECO:0000256" key="2">
    <source>
        <dbReference type="ARBA" id="ARBA00022540"/>
    </source>
</evidence>
<evidence type="ECO:0000256" key="3">
    <source>
        <dbReference type="ARBA" id="ARBA00022917"/>
    </source>
</evidence>
<dbReference type="GO" id="GO:0003743">
    <property type="term" value="F:translation initiation factor activity"/>
    <property type="evidence" value="ECO:0007669"/>
    <property type="project" value="UniProtKB-KW"/>
</dbReference>
<feature type="region of interest" description="Disordered" evidence="4">
    <location>
        <begin position="197"/>
        <end position="240"/>
    </location>
</feature>
<evidence type="ECO:0000313" key="6">
    <source>
        <dbReference type="Proteomes" id="UP000054560"/>
    </source>
</evidence>
<feature type="compositionally biased region" description="Basic and acidic residues" evidence="4">
    <location>
        <begin position="219"/>
        <end position="234"/>
    </location>
</feature>
<feature type="compositionally biased region" description="Basic and acidic residues" evidence="4">
    <location>
        <begin position="67"/>
        <end position="84"/>
    </location>
</feature>
<dbReference type="PANTHER" id="PTHR21681:SF0">
    <property type="entry name" value="EUKARYOTIC TRANSLATION INITIATION FACTOR 3 SUBUNIT J"/>
    <property type="match status" value="1"/>
</dbReference>
<name>A0A0L0GFR9_9EUKA</name>
<dbReference type="RefSeq" id="XP_014161591.1">
    <property type="nucleotide sequence ID" value="XM_014306116.1"/>
</dbReference>
<evidence type="ECO:0000313" key="5">
    <source>
        <dbReference type="EMBL" id="KNC87689.1"/>
    </source>
</evidence>
<keyword evidence="3" id="KW-0648">Protein biosynthesis</keyword>
<dbReference type="STRING" id="667725.A0A0L0GFR9"/>
<dbReference type="Gene3D" id="1.10.246.60">
    <property type="entry name" value="Eukaryotic translation initiation factor 3 like domains"/>
    <property type="match status" value="1"/>
</dbReference>
<dbReference type="EMBL" id="KQ241601">
    <property type="protein sequence ID" value="KNC87689.1"/>
    <property type="molecule type" value="Genomic_DNA"/>
</dbReference>
<feature type="compositionally biased region" description="Acidic residues" evidence="4">
    <location>
        <begin position="25"/>
        <end position="42"/>
    </location>
</feature>
<keyword evidence="1" id="KW-0963">Cytoplasm</keyword>
<protein>
    <submittedName>
        <fullName evidence="5">Uncharacterized protein</fullName>
    </submittedName>
</protein>
<keyword evidence="6" id="KW-1185">Reference proteome</keyword>
<feature type="compositionally biased region" description="Basic residues" evidence="4">
    <location>
        <begin position="207"/>
        <end position="216"/>
    </location>
</feature>
<reference evidence="5 6" key="1">
    <citation type="submission" date="2011-02" db="EMBL/GenBank/DDBJ databases">
        <title>The Genome Sequence of Sphaeroforma arctica JP610.</title>
        <authorList>
            <consortium name="The Broad Institute Genome Sequencing Platform"/>
            <person name="Russ C."/>
            <person name="Cuomo C."/>
            <person name="Young S.K."/>
            <person name="Zeng Q."/>
            <person name="Gargeya S."/>
            <person name="Alvarado L."/>
            <person name="Berlin A."/>
            <person name="Chapman S.B."/>
            <person name="Chen Z."/>
            <person name="Freedman E."/>
            <person name="Gellesch M."/>
            <person name="Goldberg J."/>
            <person name="Griggs A."/>
            <person name="Gujja S."/>
            <person name="Heilman E."/>
            <person name="Heiman D."/>
            <person name="Howarth C."/>
            <person name="Mehta T."/>
            <person name="Neiman D."/>
            <person name="Pearson M."/>
            <person name="Roberts A."/>
            <person name="Saif S."/>
            <person name="Shea T."/>
            <person name="Shenoy N."/>
            <person name="Sisk P."/>
            <person name="Stolte C."/>
            <person name="Sykes S."/>
            <person name="White J."/>
            <person name="Yandava C."/>
            <person name="Burger G."/>
            <person name="Gray M.W."/>
            <person name="Holland P.W.H."/>
            <person name="King N."/>
            <person name="Lang F.B.F."/>
            <person name="Roger A.J."/>
            <person name="Ruiz-Trillo I."/>
            <person name="Haas B."/>
            <person name="Nusbaum C."/>
            <person name="Birren B."/>
        </authorList>
    </citation>
    <scope>NUCLEOTIDE SEQUENCE [LARGE SCALE GENOMIC DNA]</scope>
    <source>
        <strain evidence="5 6">JP610</strain>
    </source>
</reference>
<proteinExistence type="predicted"/>
<dbReference type="AlphaFoldDB" id="A0A0L0GFR9"/>
<dbReference type="InterPro" id="IPR013906">
    <property type="entry name" value="eIF3j"/>
</dbReference>
<organism evidence="5 6">
    <name type="scientific">Sphaeroforma arctica JP610</name>
    <dbReference type="NCBI Taxonomy" id="667725"/>
    <lineage>
        <taxon>Eukaryota</taxon>
        <taxon>Ichthyosporea</taxon>
        <taxon>Ichthyophonida</taxon>
        <taxon>Sphaeroforma</taxon>
    </lineage>
</organism>
<sequence length="240" mass="27624">MSWEDDEFDVDLNDSKNFNRGTGFSDEEDDGVKDAWDADSDTENNPAVTETKTTVTTTKKKKGLKQILKEKEEKKQKELEEKMAQAELEADPEDEKRQRQILVEQADLDLAKDMFGGVEDTPVAVKEKVDENSIDKANPRNRSQFDKFAKNISARLRQYEDTPFYLSMVEQIAKELTENLDYEDTRKVAQILNVSANDKQRIEKEKKKGGKKKKGATMKMERGNDDGSRGRFENDMDDYM</sequence>
<dbReference type="eggNOG" id="KOG4813">
    <property type="taxonomic scope" value="Eukaryota"/>
</dbReference>
<evidence type="ECO:0000256" key="4">
    <source>
        <dbReference type="SAM" id="MobiDB-lite"/>
    </source>
</evidence>
<dbReference type="GO" id="GO:0005852">
    <property type="term" value="C:eukaryotic translation initiation factor 3 complex"/>
    <property type="evidence" value="ECO:0007669"/>
    <property type="project" value="InterPro"/>
</dbReference>
<dbReference type="InterPro" id="IPR023194">
    <property type="entry name" value="eIF3-like_dom_sf"/>
</dbReference>
<accession>A0A0L0GFR9</accession>